<keyword evidence="4" id="KW-1185">Reference proteome</keyword>
<reference evidence="3 4" key="1">
    <citation type="submission" date="2021-05" db="EMBL/GenBank/DDBJ databases">
        <title>Mycobacterium acidophilum sp. nov., an extremely acid-tolerant member of the genus Mycobacterium.</title>
        <authorList>
            <person name="Xia J."/>
        </authorList>
    </citation>
    <scope>NUCLEOTIDE SEQUENCE [LARGE SCALE GENOMIC DNA]</scope>
    <source>
        <strain evidence="3 4">M1</strain>
    </source>
</reference>
<evidence type="ECO:0000313" key="3">
    <source>
        <dbReference type="EMBL" id="MBS9535013.1"/>
    </source>
</evidence>
<feature type="compositionally biased region" description="Low complexity" evidence="1">
    <location>
        <begin position="29"/>
        <end position="58"/>
    </location>
</feature>
<dbReference type="Proteomes" id="UP001519535">
    <property type="component" value="Unassembled WGS sequence"/>
</dbReference>
<dbReference type="PROSITE" id="PS51257">
    <property type="entry name" value="PROKAR_LIPOPROTEIN"/>
    <property type="match status" value="1"/>
</dbReference>
<protein>
    <recommendedName>
        <fullName evidence="5">Lipoprotein LppI</fullName>
    </recommendedName>
</protein>
<sequence>MRLLVLLAGYLLLAGCSHATVREPEQTVTSSASSSAAHPSSTAPTSTAGPSTTAATAPAAGAPIAEVITWIQAGQPVDPAGYHSATAPGAVTDLGDDIAFTAGAGAQRATTCMTDARAADTGLACDVALIAPPPRPADVYGNWRGGWVDFNGSTLQVGSAHGDPGRFLRGDGPTLPDGATLAFGDYRCRTQGTDVFCVNYAHRSAVKFSPAGIEAFGCLRPAPTPAGAGNLFSCAS</sequence>
<feature type="region of interest" description="Disordered" evidence="1">
    <location>
        <begin position="25"/>
        <end position="58"/>
    </location>
</feature>
<dbReference type="RefSeq" id="WP_214093875.1">
    <property type="nucleotide sequence ID" value="NZ_JAHCLR010000034.1"/>
</dbReference>
<comment type="caution">
    <text evidence="3">The sequence shown here is derived from an EMBL/GenBank/DDBJ whole genome shotgun (WGS) entry which is preliminary data.</text>
</comment>
<evidence type="ECO:0000313" key="4">
    <source>
        <dbReference type="Proteomes" id="UP001519535"/>
    </source>
</evidence>
<evidence type="ECO:0000256" key="2">
    <source>
        <dbReference type="SAM" id="SignalP"/>
    </source>
</evidence>
<feature type="signal peptide" evidence="2">
    <location>
        <begin position="1"/>
        <end position="19"/>
    </location>
</feature>
<feature type="chain" id="PRO_5045560051" description="Lipoprotein LppI" evidence="2">
    <location>
        <begin position="20"/>
        <end position="236"/>
    </location>
</feature>
<name>A0ABS5RN94_9MYCO</name>
<accession>A0ABS5RN94</accession>
<evidence type="ECO:0000256" key="1">
    <source>
        <dbReference type="SAM" id="MobiDB-lite"/>
    </source>
</evidence>
<proteinExistence type="predicted"/>
<gene>
    <name evidence="3" type="ORF">KIH27_15595</name>
</gene>
<dbReference type="EMBL" id="JAHCLR010000034">
    <property type="protein sequence ID" value="MBS9535013.1"/>
    <property type="molecule type" value="Genomic_DNA"/>
</dbReference>
<evidence type="ECO:0008006" key="5">
    <source>
        <dbReference type="Google" id="ProtNLM"/>
    </source>
</evidence>
<keyword evidence="2" id="KW-0732">Signal</keyword>
<organism evidence="3 4">
    <name type="scientific">Mycolicibacter acidiphilus</name>
    <dbReference type="NCBI Taxonomy" id="2835306"/>
    <lineage>
        <taxon>Bacteria</taxon>
        <taxon>Bacillati</taxon>
        <taxon>Actinomycetota</taxon>
        <taxon>Actinomycetes</taxon>
        <taxon>Mycobacteriales</taxon>
        <taxon>Mycobacteriaceae</taxon>
        <taxon>Mycolicibacter</taxon>
    </lineage>
</organism>